<keyword evidence="8" id="KW-1185">Reference proteome</keyword>
<evidence type="ECO:0000256" key="1">
    <source>
        <dbReference type="ARBA" id="ARBA00011631"/>
    </source>
</evidence>
<dbReference type="InterPro" id="IPR033412">
    <property type="entry name" value="PFOR_II"/>
</dbReference>
<dbReference type="eggNOG" id="arCOG01607">
    <property type="taxonomic scope" value="Archaea"/>
</dbReference>
<keyword evidence="7" id="KW-0670">Pyruvate</keyword>
<dbReference type="AlphaFoldDB" id="G0EGA8"/>
<dbReference type="NCBIfam" id="NF006412">
    <property type="entry name" value="PRK08659.1"/>
    <property type="match status" value="1"/>
</dbReference>
<dbReference type="GeneID" id="11138457"/>
<evidence type="ECO:0000259" key="6">
    <source>
        <dbReference type="Pfam" id="PF17147"/>
    </source>
</evidence>
<evidence type="ECO:0000256" key="2">
    <source>
        <dbReference type="ARBA" id="ARBA00012691"/>
    </source>
</evidence>
<protein>
    <recommendedName>
        <fullName evidence="2">2-oxoacid oxidoreductase (ferredoxin)</fullName>
        <ecNumber evidence="2">1.2.7.11</ecNumber>
    </recommendedName>
</protein>
<dbReference type="SUPFAM" id="SSF52922">
    <property type="entry name" value="TK C-terminal domain-like"/>
    <property type="match status" value="1"/>
</dbReference>
<dbReference type="STRING" id="694429.Pyrfu_1274"/>
<dbReference type="InterPro" id="IPR009014">
    <property type="entry name" value="Transketo_C/PFOR_II"/>
</dbReference>
<dbReference type="GO" id="GO:0019164">
    <property type="term" value="F:pyruvate synthase activity"/>
    <property type="evidence" value="ECO:0007669"/>
    <property type="project" value="UniProtKB-ARBA"/>
</dbReference>
<dbReference type="Pfam" id="PF17147">
    <property type="entry name" value="PFOR_II"/>
    <property type="match status" value="1"/>
</dbReference>
<dbReference type="Pfam" id="PF01855">
    <property type="entry name" value="POR_N"/>
    <property type="match status" value="1"/>
</dbReference>
<dbReference type="FunCoup" id="G0EGA8">
    <property type="interactions" value="50"/>
</dbReference>
<reference evidence="7 8" key="1">
    <citation type="journal article" date="2011" name="Stand. Genomic Sci.">
        <title>Complete genome sequence of the hyperthermophilic chemolithoautotroph Pyrolobus fumarii type strain (1A).</title>
        <authorList>
            <person name="Anderson I."/>
            <person name="Goker M."/>
            <person name="Nolan M."/>
            <person name="Lucas S."/>
            <person name="Hammon N."/>
            <person name="Deshpande S."/>
            <person name="Cheng J.F."/>
            <person name="Tapia R."/>
            <person name="Han C."/>
            <person name="Goodwin L."/>
            <person name="Pitluck S."/>
            <person name="Huntemann M."/>
            <person name="Liolios K."/>
            <person name="Ivanova N."/>
            <person name="Pagani I."/>
            <person name="Mavromatis K."/>
            <person name="Ovchinikova G."/>
            <person name="Pati A."/>
            <person name="Chen A."/>
            <person name="Palaniappan K."/>
            <person name="Land M."/>
            <person name="Hauser L."/>
            <person name="Brambilla E.M."/>
            <person name="Huber H."/>
            <person name="Yasawong M."/>
            <person name="Rohde M."/>
            <person name="Spring S."/>
            <person name="Abt B."/>
            <person name="Sikorski J."/>
            <person name="Wirth R."/>
            <person name="Detter J.C."/>
            <person name="Woyke T."/>
            <person name="Bristow J."/>
            <person name="Eisen J.A."/>
            <person name="Markowitz V."/>
            <person name="Hugenholtz P."/>
            <person name="Kyrpides N.C."/>
            <person name="Klenk H.P."/>
            <person name="Lapidus A."/>
        </authorList>
    </citation>
    <scope>NUCLEOTIDE SEQUENCE [LARGE SCALE GENOMIC DNA]</scope>
    <source>
        <strain evidence="8">DSM 11204 / 1A</strain>
    </source>
</reference>
<dbReference type="EMBL" id="CP002838">
    <property type="protein sequence ID" value="AEM39133.1"/>
    <property type="molecule type" value="Genomic_DNA"/>
</dbReference>
<dbReference type="InterPro" id="IPR002880">
    <property type="entry name" value="Pyrv_Fd/Flavodoxin_OxRdtase_N"/>
</dbReference>
<gene>
    <name evidence="7" type="ordered locus">Pyrfu_1274</name>
</gene>
<sequence>MQLKPLVKLQEEPPKLPVKPGYYFESGAWAIAIGAILAGARFFAFYPIEPATDIAEALVELFPRAGGVVIQTEDEISALAAAIGASWAGVKAFTATSGPGMSLMTEHISYAVMTETPVVIIDGMRAGPSTGQATKASQQDVMQAKWGAHGDYEIIAYSPSSAQELLEYTIKAFNAAERWRVPAFILADKMTVLLMENVKVPDPSEVVRVDRKRPRVPPGDPNFKPFEPEEDLVPPMPRFGEGYGIHVTGVTHNELGVAVSDDPIVHHQLVKRLCDKIRKNRDKIVEYEVFGDENPTHVIVAYGFVARAARRAVRMLREKGVKAALFRPITLWPFPGPELARFARNAEKILVAEMNYGQVVHLVAEHVGGWERVELEPRIGELPPTPEELAERLVSKA</sequence>
<name>G0EGA8_PYRF1</name>
<dbReference type="InterPro" id="IPR052368">
    <property type="entry name" value="2-oxoacid_oxidoreductase"/>
</dbReference>
<evidence type="ECO:0000256" key="4">
    <source>
        <dbReference type="ARBA" id="ARBA00048893"/>
    </source>
</evidence>
<dbReference type="RefSeq" id="WP_014026810.1">
    <property type="nucleotide sequence ID" value="NC_015931.1"/>
</dbReference>
<dbReference type="FunFam" id="3.40.50.970:FF:000022">
    <property type="entry name" value="2-oxoglutarate ferredoxin oxidoreductase alpha subunit"/>
    <property type="match status" value="1"/>
</dbReference>
<dbReference type="CDD" id="cd07034">
    <property type="entry name" value="TPP_PYR_PFOR_IOR-alpha_like"/>
    <property type="match status" value="1"/>
</dbReference>
<comment type="subunit">
    <text evidence="1">Heterodimer composed of an alpha and a beta subunit.</text>
</comment>
<evidence type="ECO:0000256" key="3">
    <source>
        <dbReference type="ARBA" id="ARBA00023002"/>
    </source>
</evidence>
<dbReference type="Proteomes" id="UP000001037">
    <property type="component" value="Chromosome"/>
</dbReference>
<proteinExistence type="predicted"/>
<feature type="domain" description="Pyruvate flavodoxin/ferredoxin oxidoreductase pyrimidine binding" evidence="5">
    <location>
        <begin position="34"/>
        <end position="270"/>
    </location>
</feature>
<evidence type="ECO:0000259" key="5">
    <source>
        <dbReference type="Pfam" id="PF01855"/>
    </source>
</evidence>
<dbReference type="EC" id="1.2.7.11" evidence="2"/>
<dbReference type="KEGG" id="pfm:Pyrfu_1274"/>
<dbReference type="SUPFAM" id="SSF52518">
    <property type="entry name" value="Thiamin diphosphate-binding fold (THDP-binding)"/>
    <property type="match status" value="1"/>
</dbReference>
<comment type="catalytic activity">
    <reaction evidence="4">
        <text>a 2-oxocarboxylate + 2 oxidized [2Fe-2S]-[ferredoxin] + CoA = an acyl-CoA + 2 reduced [2Fe-2S]-[ferredoxin] + CO2 + H(+)</text>
        <dbReference type="Rhea" id="RHEA:42316"/>
        <dbReference type="Rhea" id="RHEA-COMP:10000"/>
        <dbReference type="Rhea" id="RHEA-COMP:10001"/>
        <dbReference type="ChEBI" id="CHEBI:15378"/>
        <dbReference type="ChEBI" id="CHEBI:16526"/>
        <dbReference type="ChEBI" id="CHEBI:33737"/>
        <dbReference type="ChEBI" id="CHEBI:33738"/>
        <dbReference type="ChEBI" id="CHEBI:35179"/>
        <dbReference type="ChEBI" id="CHEBI:57287"/>
        <dbReference type="ChEBI" id="CHEBI:58342"/>
        <dbReference type="EC" id="1.2.7.11"/>
    </reaction>
</comment>
<evidence type="ECO:0000313" key="7">
    <source>
        <dbReference type="EMBL" id="AEM39133.1"/>
    </source>
</evidence>
<dbReference type="PANTHER" id="PTHR43088">
    <property type="entry name" value="SUBUNIT OF PYRUVATE:FLAVODOXIN OXIDOREDUCTASE-RELATED"/>
    <property type="match status" value="1"/>
</dbReference>
<dbReference type="PANTHER" id="PTHR43088:SF1">
    <property type="entry name" value="SUBUNIT OF PYRUVATE:FLAVODOXIN OXIDOREDUCTASE"/>
    <property type="match status" value="1"/>
</dbReference>
<dbReference type="HOGENOM" id="CLU_017038_0_1_2"/>
<organism evidence="7 8">
    <name type="scientific">Pyrolobus fumarii (strain DSM 11204 / 1A)</name>
    <dbReference type="NCBI Taxonomy" id="694429"/>
    <lineage>
        <taxon>Archaea</taxon>
        <taxon>Thermoproteota</taxon>
        <taxon>Thermoprotei</taxon>
        <taxon>Desulfurococcales</taxon>
        <taxon>Pyrodictiaceae</taxon>
        <taxon>Pyrolobus</taxon>
    </lineage>
</organism>
<evidence type="ECO:0000313" key="8">
    <source>
        <dbReference type="Proteomes" id="UP000001037"/>
    </source>
</evidence>
<dbReference type="InParanoid" id="G0EGA8"/>
<dbReference type="Gene3D" id="3.40.50.970">
    <property type="match status" value="1"/>
</dbReference>
<accession>G0EGA8</accession>
<dbReference type="Gene3D" id="3.40.50.920">
    <property type="match status" value="1"/>
</dbReference>
<dbReference type="GO" id="GO:0018491">
    <property type="term" value="F:2-oxobutyrate synthase activity"/>
    <property type="evidence" value="ECO:0007669"/>
    <property type="project" value="UniProtKB-ARBA"/>
</dbReference>
<keyword evidence="3" id="KW-0560">Oxidoreductase</keyword>
<dbReference type="InterPro" id="IPR029061">
    <property type="entry name" value="THDP-binding"/>
</dbReference>
<feature type="domain" description="Pyruvate:ferredoxin oxidoreductase core" evidence="6">
    <location>
        <begin position="298"/>
        <end position="387"/>
    </location>
</feature>